<protein>
    <submittedName>
        <fullName evidence="1">Uncharacterized protein</fullName>
    </submittedName>
</protein>
<gene>
    <name evidence="1" type="ORF">ISF26_15500</name>
</gene>
<evidence type="ECO:0000313" key="2">
    <source>
        <dbReference type="Proteomes" id="UP001054846"/>
    </source>
</evidence>
<name>A0ABY3PHR1_9CYAN</name>
<evidence type="ECO:0000313" key="1">
    <source>
        <dbReference type="EMBL" id="UFP93206.1"/>
    </source>
</evidence>
<organism evidence="1 2">
    <name type="scientific">Gloeobacter morelensis MG652769</name>
    <dbReference type="NCBI Taxonomy" id="2781736"/>
    <lineage>
        <taxon>Bacteria</taxon>
        <taxon>Bacillati</taxon>
        <taxon>Cyanobacteriota</taxon>
        <taxon>Cyanophyceae</taxon>
        <taxon>Gloeobacterales</taxon>
        <taxon>Gloeobacteraceae</taxon>
        <taxon>Gloeobacter</taxon>
        <taxon>Gloeobacter morelensis</taxon>
    </lineage>
</organism>
<proteinExistence type="predicted"/>
<reference evidence="1 2" key="1">
    <citation type="journal article" date="2021" name="Genome Biol. Evol.">
        <title>Complete Genome Sequencing of a Novel Gloeobacter Species from a Waterfall Cave in Mexico.</title>
        <authorList>
            <person name="Saw J.H."/>
            <person name="Cardona T."/>
            <person name="Montejano G."/>
        </authorList>
    </citation>
    <scope>NUCLEOTIDE SEQUENCE [LARGE SCALE GENOMIC DNA]</scope>
    <source>
        <strain evidence="1">MG652769</strain>
    </source>
</reference>
<dbReference type="Proteomes" id="UP001054846">
    <property type="component" value="Chromosome"/>
</dbReference>
<dbReference type="RefSeq" id="WP_230840206.1">
    <property type="nucleotide sequence ID" value="NZ_CP063845.1"/>
</dbReference>
<dbReference type="EMBL" id="CP063845">
    <property type="protein sequence ID" value="UFP93206.1"/>
    <property type="molecule type" value="Genomic_DNA"/>
</dbReference>
<accession>A0ABY3PHR1</accession>
<keyword evidence="2" id="KW-1185">Reference proteome</keyword>
<sequence>MIVEVVPLGGTVAGLGAGVVEGWGLNVEPDGEPGEIGLIGAGRPTAPGETVPLGLL</sequence>